<organism evidence="1 2">
    <name type="scientific">Actinacidiphila rubida</name>
    <dbReference type="NCBI Taxonomy" id="310780"/>
    <lineage>
        <taxon>Bacteria</taxon>
        <taxon>Bacillati</taxon>
        <taxon>Actinomycetota</taxon>
        <taxon>Actinomycetes</taxon>
        <taxon>Kitasatosporales</taxon>
        <taxon>Streptomycetaceae</taxon>
        <taxon>Actinacidiphila</taxon>
    </lineage>
</organism>
<accession>A0A1H8UGL4</accession>
<dbReference type="Proteomes" id="UP000181951">
    <property type="component" value="Unassembled WGS sequence"/>
</dbReference>
<sequence>MHILRQRVPALSHAQIIEYVTALQHGDAPAHLVKVSSRELVPAYRPVLVRGHHSQSREPLRS</sequence>
<reference evidence="1 2" key="1">
    <citation type="submission" date="2016-10" db="EMBL/GenBank/DDBJ databases">
        <authorList>
            <person name="de Groot N.N."/>
        </authorList>
    </citation>
    <scope>NUCLEOTIDE SEQUENCE [LARGE SCALE GENOMIC DNA]</scope>
    <source>
        <strain evidence="1 2">CGMCC 4.2026</strain>
    </source>
</reference>
<proteinExistence type="predicted"/>
<gene>
    <name evidence="1" type="ORF">SAMN05216267_10723</name>
</gene>
<dbReference type="EMBL" id="FODD01000072">
    <property type="protein sequence ID" value="SEP02024.1"/>
    <property type="molecule type" value="Genomic_DNA"/>
</dbReference>
<name>A0A1H8UGL4_9ACTN</name>
<dbReference type="AlphaFoldDB" id="A0A1H8UGL4"/>
<protein>
    <submittedName>
        <fullName evidence="1">Uncharacterized protein</fullName>
    </submittedName>
</protein>
<evidence type="ECO:0000313" key="1">
    <source>
        <dbReference type="EMBL" id="SEP02024.1"/>
    </source>
</evidence>
<evidence type="ECO:0000313" key="2">
    <source>
        <dbReference type="Proteomes" id="UP000181951"/>
    </source>
</evidence>
<keyword evidence="2" id="KW-1185">Reference proteome</keyword>